<accession>A0A5N6QKX1</accession>
<feature type="region of interest" description="Disordered" evidence="1">
    <location>
        <begin position="118"/>
        <end position="137"/>
    </location>
</feature>
<evidence type="ECO:0000256" key="2">
    <source>
        <dbReference type="SAM" id="Phobius"/>
    </source>
</evidence>
<evidence type="ECO:0000313" key="3">
    <source>
        <dbReference type="EMBL" id="KAE7999835.1"/>
    </source>
</evidence>
<dbReference type="EMBL" id="CM017321">
    <property type="protein sequence ID" value="KAE7999835.1"/>
    <property type="molecule type" value="Genomic_DNA"/>
</dbReference>
<dbReference type="PANTHER" id="PTHR36387">
    <property type="entry name" value="UDP-N-ACETYLMURAMOYL-L-ALANYL-D-GLUTAMATE-2, 6-DIAMINOPIMELATE LIGASE"/>
    <property type="match status" value="1"/>
</dbReference>
<dbReference type="AlphaFoldDB" id="A0A5N6QKX1"/>
<feature type="region of interest" description="Disordered" evidence="1">
    <location>
        <begin position="1"/>
        <end position="22"/>
    </location>
</feature>
<dbReference type="OrthoDB" id="1869542at2759"/>
<dbReference type="PANTHER" id="PTHR36387:SF2">
    <property type="entry name" value="UDP-N-ACETYLMURAMOYL-L-ALANYL-D-GLUTAMATE-2, 6-DIAMINOPIMELATE LIGASE"/>
    <property type="match status" value="1"/>
</dbReference>
<evidence type="ECO:0000256" key="1">
    <source>
        <dbReference type="SAM" id="MobiDB-lite"/>
    </source>
</evidence>
<protein>
    <submittedName>
        <fullName evidence="3">Uncharacterized protein</fullName>
    </submittedName>
</protein>
<keyword evidence="2" id="KW-0472">Membrane</keyword>
<gene>
    <name evidence="3" type="ORF">FH972_004230</name>
</gene>
<proteinExistence type="predicted"/>
<keyword evidence="2" id="KW-0812">Transmembrane</keyword>
<sequence>MSDREVSDLEAPEELTADQAKEQHEDIKKIERENKARFVWFLFSLSSSPSPNGAFIYLVKAMLLKIAVTVRFFMIFLLKRDVRTRESIVTLMVICYNLVFKGRTRVVREKKERRRLWAQKLTPRPSRKGESIQDAVEDEMQKESVGNEGMLPDDIVKVIAAREKKVFLSDSEDEKPEEKPTKRKKKPKTLGVETIILKEMRPAHCLQNSLEFLKKRKMEVSRSSAVLTNSNQALRLLSNSGLINKK</sequence>
<reference evidence="3 4" key="1">
    <citation type="submission" date="2019-06" db="EMBL/GenBank/DDBJ databases">
        <title>A chromosomal-level reference genome of Carpinus fangiana (Coryloideae, Betulaceae).</title>
        <authorList>
            <person name="Yang X."/>
            <person name="Wang Z."/>
            <person name="Zhang L."/>
            <person name="Hao G."/>
            <person name="Liu J."/>
            <person name="Yang Y."/>
        </authorList>
    </citation>
    <scope>NUCLEOTIDE SEQUENCE [LARGE SCALE GENOMIC DNA]</scope>
    <source>
        <strain evidence="3">Cfa_2016G</strain>
        <tissue evidence="3">Leaf</tissue>
    </source>
</reference>
<keyword evidence="4" id="KW-1185">Reference proteome</keyword>
<keyword evidence="2" id="KW-1133">Transmembrane helix</keyword>
<organism evidence="3 4">
    <name type="scientific">Carpinus fangiana</name>
    <dbReference type="NCBI Taxonomy" id="176857"/>
    <lineage>
        <taxon>Eukaryota</taxon>
        <taxon>Viridiplantae</taxon>
        <taxon>Streptophyta</taxon>
        <taxon>Embryophyta</taxon>
        <taxon>Tracheophyta</taxon>
        <taxon>Spermatophyta</taxon>
        <taxon>Magnoliopsida</taxon>
        <taxon>eudicotyledons</taxon>
        <taxon>Gunneridae</taxon>
        <taxon>Pentapetalae</taxon>
        <taxon>rosids</taxon>
        <taxon>fabids</taxon>
        <taxon>Fagales</taxon>
        <taxon>Betulaceae</taxon>
        <taxon>Carpinus</taxon>
    </lineage>
</organism>
<name>A0A5N6QKX1_9ROSI</name>
<evidence type="ECO:0000313" key="4">
    <source>
        <dbReference type="Proteomes" id="UP000327013"/>
    </source>
</evidence>
<dbReference type="Proteomes" id="UP000327013">
    <property type="component" value="Chromosome 1"/>
</dbReference>
<feature type="transmembrane region" description="Helical" evidence="2">
    <location>
        <begin position="54"/>
        <end position="78"/>
    </location>
</feature>